<dbReference type="Proteomes" id="UP001457282">
    <property type="component" value="Unassembled WGS sequence"/>
</dbReference>
<protein>
    <submittedName>
        <fullName evidence="1">Uncharacterized protein</fullName>
    </submittedName>
</protein>
<name>A0AAW1X7E6_RUBAR</name>
<gene>
    <name evidence="1" type="ORF">M0R45_018833</name>
</gene>
<organism evidence="1 2">
    <name type="scientific">Rubus argutus</name>
    <name type="common">Southern blackberry</name>
    <dbReference type="NCBI Taxonomy" id="59490"/>
    <lineage>
        <taxon>Eukaryota</taxon>
        <taxon>Viridiplantae</taxon>
        <taxon>Streptophyta</taxon>
        <taxon>Embryophyta</taxon>
        <taxon>Tracheophyta</taxon>
        <taxon>Spermatophyta</taxon>
        <taxon>Magnoliopsida</taxon>
        <taxon>eudicotyledons</taxon>
        <taxon>Gunneridae</taxon>
        <taxon>Pentapetalae</taxon>
        <taxon>rosids</taxon>
        <taxon>fabids</taxon>
        <taxon>Rosales</taxon>
        <taxon>Rosaceae</taxon>
        <taxon>Rosoideae</taxon>
        <taxon>Rosoideae incertae sedis</taxon>
        <taxon>Rubus</taxon>
    </lineage>
</organism>
<proteinExistence type="predicted"/>
<evidence type="ECO:0000313" key="2">
    <source>
        <dbReference type="Proteomes" id="UP001457282"/>
    </source>
</evidence>
<accession>A0AAW1X7E6</accession>
<evidence type="ECO:0000313" key="1">
    <source>
        <dbReference type="EMBL" id="KAK9931560.1"/>
    </source>
</evidence>
<reference evidence="1 2" key="1">
    <citation type="journal article" date="2023" name="G3 (Bethesda)">
        <title>A chromosome-length genome assembly and annotation of blackberry (Rubus argutus, cv. 'Hillquist').</title>
        <authorList>
            <person name="Bruna T."/>
            <person name="Aryal R."/>
            <person name="Dudchenko O."/>
            <person name="Sargent D.J."/>
            <person name="Mead D."/>
            <person name="Buti M."/>
            <person name="Cavallini A."/>
            <person name="Hytonen T."/>
            <person name="Andres J."/>
            <person name="Pham M."/>
            <person name="Weisz D."/>
            <person name="Mascagni F."/>
            <person name="Usai G."/>
            <person name="Natali L."/>
            <person name="Bassil N."/>
            <person name="Fernandez G.E."/>
            <person name="Lomsadze A."/>
            <person name="Armour M."/>
            <person name="Olukolu B."/>
            <person name="Poorten T."/>
            <person name="Britton C."/>
            <person name="Davik J."/>
            <person name="Ashrafi H."/>
            <person name="Aiden E.L."/>
            <person name="Borodovsky M."/>
            <person name="Worthington M."/>
        </authorList>
    </citation>
    <scope>NUCLEOTIDE SEQUENCE [LARGE SCALE GENOMIC DNA]</scope>
    <source>
        <strain evidence="1">PI 553951</strain>
    </source>
</reference>
<dbReference type="EMBL" id="JBEDUW010000004">
    <property type="protein sequence ID" value="KAK9931560.1"/>
    <property type="molecule type" value="Genomic_DNA"/>
</dbReference>
<sequence length="77" mass="8911">MVEVQKNVLRVSVYSDWYLIEHPEYRMDGLSMSQFSFQIPRPLQENYVRKRPATPLLTAAAHSGRDLLNLLKSFGNS</sequence>
<comment type="caution">
    <text evidence="1">The sequence shown here is derived from an EMBL/GenBank/DDBJ whole genome shotgun (WGS) entry which is preliminary data.</text>
</comment>
<keyword evidence="2" id="KW-1185">Reference proteome</keyword>
<dbReference type="AlphaFoldDB" id="A0AAW1X7E6"/>